<gene>
    <name evidence="2" type="ordered locus">Rru_A0239</name>
</gene>
<dbReference type="HOGENOM" id="CLU_2685443_0_0_5"/>
<dbReference type="Proteomes" id="UP000001929">
    <property type="component" value="Chromosome"/>
</dbReference>
<dbReference type="STRING" id="269796.Rru_A0239"/>
<accession>Q2RXV1</accession>
<feature type="region of interest" description="Disordered" evidence="1">
    <location>
        <begin position="1"/>
        <end position="46"/>
    </location>
</feature>
<sequence>MAGGGATPTVRPTPGRPASPGRIPPATEPRPVVDVRPRPSRGNRFDEAGGRYIVVDGRRYNLDAPRGTYVNVVI</sequence>
<feature type="compositionally biased region" description="Basic and acidic residues" evidence="1">
    <location>
        <begin position="31"/>
        <end position="46"/>
    </location>
</feature>
<feature type="compositionally biased region" description="Pro residues" evidence="1">
    <location>
        <begin position="14"/>
        <end position="28"/>
    </location>
</feature>
<evidence type="ECO:0000256" key="1">
    <source>
        <dbReference type="SAM" id="MobiDB-lite"/>
    </source>
</evidence>
<dbReference type="AlphaFoldDB" id="Q2RXV1"/>
<evidence type="ECO:0000313" key="3">
    <source>
        <dbReference type="Proteomes" id="UP000001929"/>
    </source>
</evidence>
<reference evidence="2 3" key="1">
    <citation type="journal article" date="2011" name="Stand. Genomic Sci.">
        <title>Complete genome sequence of Rhodospirillum rubrum type strain (S1).</title>
        <authorList>
            <person name="Munk A.C."/>
            <person name="Copeland A."/>
            <person name="Lucas S."/>
            <person name="Lapidus A."/>
            <person name="Del Rio T.G."/>
            <person name="Barry K."/>
            <person name="Detter J.C."/>
            <person name="Hammon N."/>
            <person name="Israni S."/>
            <person name="Pitluck S."/>
            <person name="Brettin T."/>
            <person name="Bruce D."/>
            <person name="Han C."/>
            <person name="Tapia R."/>
            <person name="Gilna P."/>
            <person name="Schmutz J."/>
            <person name="Larimer F."/>
            <person name="Land M."/>
            <person name="Kyrpides N.C."/>
            <person name="Mavromatis K."/>
            <person name="Richardson P."/>
            <person name="Rohde M."/>
            <person name="Goker M."/>
            <person name="Klenk H.P."/>
            <person name="Zhang Y."/>
            <person name="Roberts G.P."/>
            <person name="Reslewic S."/>
            <person name="Schwartz D.C."/>
        </authorList>
    </citation>
    <scope>NUCLEOTIDE SEQUENCE [LARGE SCALE GENOMIC DNA]</scope>
    <source>
        <strain evidence="3">ATCC 11170 / ATH 1.1.1 / DSM 467 / LMG 4362 / NCIMB 8255 / S1</strain>
    </source>
</reference>
<name>Q2RXV1_RHORT</name>
<dbReference type="PATRIC" id="fig|269796.9.peg.293"/>
<organism evidence="2 3">
    <name type="scientific">Rhodospirillum rubrum (strain ATCC 11170 / ATH 1.1.1 / DSM 467 / LMG 4362 / NCIMB 8255 / S1)</name>
    <dbReference type="NCBI Taxonomy" id="269796"/>
    <lineage>
        <taxon>Bacteria</taxon>
        <taxon>Pseudomonadati</taxon>
        <taxon>Pseudomonadota</taxon>
        <taxon>Alphaproteobacteria</taxon>
        <taxon>Rhodospirillales</taxon>
        <taxon>Rhodospirillaceae</taxon>
        <taxon>Rhodospirillum</taxon>
    </lineage>
</organism>
<protein>
    <submittedName>
        <fullName evidence="2">Uncharacterized protein</fullName>
    </submittedName>
</protein>
<dbReference type="KEGG" id="rru:Rru_A0239"/>
<keyword evidence="3" id="KW-1185">Reference proteome</keyword>
<proteinExistence type="predicted"/>
<evidence type="ECO:0000313" key="2">
    <source>
        <dbReference type="EMBL" id="ABC21044.1"/>
    </source>
</evidence>
<dbReference type="EMBL" id="CP000230">
    <property type="protein sequence ID" value="ABC21044.1"/>
    <property type="molecule type" value="Genomic_DNA"/>
</dbReference>
<dbReference type="EnsemblBacteria" id="ABC21044">
    <property type="protein sequence ID" value="ABC21044"/>
    <property type="gene ID" value="Rru_A0239"/>
</dbReference>